<dbReference type="InterPro" id="IPR018755">
    <property type="entry name" value="Phage_Mu_Gp48"/>
</dbReference>
<proteinExistence type="predicted"/>
<dbReference type="AlphaFoldDB" id="C0DAH1"/>
<evidence type="ECO:0008006" key="3">
    <source>
        <dbReference type="Google" id="ProtNLM"/>
    </source>
</evidence>
<accession>C0DAH1</accession>
<dbReference type="RefSeq" id="WP_007718924.1">
    <property type="nucleotide sequence ID" value="NZ_CP102272.1"/>
</dbReference>
<reference evidence="1 2" key="2">
    <citation type="submission" date="2009-02" db="EMBL/GenBank/DDBJ databases">
        <title>Draft genome sequence of Clostridium asparagiforme (DSM 15981).</title>
        <authorList>
            <person name="Sudarsanam P."/>
            <person name="Ley R."/>
            <person name="Guruge J."/>
            <person name="Turnbaugh P.J."/>
            <person name="Mahowald M."/>
            <person name="Liep D."/>
            <person name="Gordon J."/>
        </authorList>
    </citation>
    <scope>NUCLEOTIDE SEQUENCE [LARGE SCALE GENOMIC DNA]</scope>
    <source>
        <strain evidence="1 2">DSM 15981</strain>
    </source>
</reference>
<protein>
    <recommendedName>
        <fullName evidence="3">DUF2313 domain-containing protein</fullName>
    </recommendedName>
</protein>
<dbReference type="Proteomes" id="UP000004756">
    <property type="component" value="Unassembled WGS sequence"/>
</dbReference>
<evidence type="ECO:0000313" key="1">
    <source>
        <dbReference type="EMBL" id="EEG51687.1"/>
    </source>
</evidence>
<name>C0DAH1_9FIRM</name>
<dbReference type="HOGENOM" id="CLU_092730_0_0_9"/>
<sequence>MTKTVDLVSYLPPFMADFKEISVTLEAENPEFVLVWKAADRVLQNEFIESADEYGISRFEKILNILPSTEDTLESRRARVQARWFNTIPYTLKAFLAKLVALCGDSDFTVTKEYEKYTVRILTNLELFGQVEELGHIIESMMPCNMIVISLNEIPCDAKGFALIAGGVCSVETFFITNDEQIHRVIRGGAAFGGGTVHTAHYFITNDSRENIAVDGLATHGGGAVNTATVIITNDFNEQFNINGENSVGSGVVVSEFIEIKQ</sequence>
<reference evidence="1 2" key="1">
    <citation type="submission" date="2009-01" db="EMBL/GenBank/DDBJ databases">
        <authorList>
            <person name="Fulton L."/>
            <person name="Clifton S."/>
            <person name="Fulton B."/>
            <person name="Xu J."/>
            <person name="Minx P."/>
            <person name="Pepin K.H."/>
            <person name="Johnson M."/>
            <person name="Bhonagiri V."/>
            <person name="Nash W.E."/>
            <person name="Mardis E.R."/>
            <person name="Wilson R.K."/>
        </authorList>
    </citation>
    <scope>NUCLEOTIDE SEQUENCE [LARGE SCALE GENOMIC DNA]</scope>
    <source>
        <strain evidence="1 2">DSM 15981</strain>
    </source>
</reference>
<dbReference type="Pfam" id="PF10076">
    <property type="entry name" value="Phage_Mu_Gp48"/>
    <property type="match status" value="1"/>
</dbReference>
<keyword evidence="2" id="KW-1185">Reference proteome</keyword>
<comment type="caution">
    <text evidence="1">The sequence shown here is derived from an EMBL/GenBank/DDBJ whole genome shotgun (WGS) entry which is preliminary data.</text>
</comment>
<organism evidence="1 2">
    <name type="scientific">[Clostridium] asparagiforme DSM 15981</name>
    <dbReference type="NCBI Taxonomy" id="518636"/>
    <lineage>
        <taxon>Bacteria</taxon>
        <taxon>Bacillati</taxon>
        <taxon>Bacillota</taxon>
        <taxon>Clostridia</taxon>
        <taxon>Lachnospirales</taxon>
        <taxon>Lachnospiraceae</taxon>
        <taxon>Enterocloster</taxon>
    </lineage>
</organism>
<gene>
    <name evidence="1" type="ORF">CLOSTASPAR_06274</name>
</gene>
<dbReference type="EMBL" id="ACCJ01000535">
    <property type="protein sequence ID" value="EEG51687.1"/>
    <property type="molecule type" value="Genomic_DNA"/>
</dbReference>
<evidence type="ECO:0000313" key="2">
    <source>
        <dbReference type="Proteomes" id="UP000004756"/>
    </source>
</evidence>